<evidence type="ECO:0008006" key="4">
    <source>
        <dbReference type="Google" id="ProtNLM"/>
    </source>
</evidence>
<gene>
    <name evidence="2" type="ORF">A2563_01620</name>
</gene>
<feature type="transmembrane region" description="Helical" evidence="1">
    <location>
        <begin position="21"/>
        <end position="43"/>
    </location>
</feature>
<evidence type="ECO:0000256" key="1">
    <source>
        <dbReference type="SAM" id="Phobius"/>
    </source>
</evidence>
<proteinExistence type="predicted"/>
<dbReference type="Pfam" id="PF09527">
    <property type="entry name" value="ATPase_gene1"/>
    <property type="match status" value="1"/>
</dbReference>
<feature type="transmembrane region" description="Helical" evidence="1">
    <location>
        <begin position="49"/>
        <end position="69"/>
    </location>
</feature>
<organism evidence="2 3">
    <name type="scientific">Candidatus Magasanikbacteria bacterium RIFOXYD1_FULL_40_23</name>
    <dbReference type="NCBI Taxonomy" id="1798705"/>
    <lineage>
        <taxon>Bacteria</taxon>
        <taxon>Candidatus Magasanikiibacteriota</taxon>
    </lineage>
</organism>
<name>A0A1F6PAS3_9BACT</name>
<keyword evidence="1" id="KW-0472">Membrane</keyword>
<keyword evidence="1" id="KW-1133">Transmembrane helix</keyword>
<dbReference type="STRING" id="1798705.A2563_01620"/>
<dbReference type="InterPro" id="IPR032820">
    <property type="entry name" value="ATPase_put"/>
</dbReference>
<dbReference type="EMBL" id="MFRA01000001">
    <property type="protein sequence ID" value="OGH93285.1"/>
    <property type="molecule type" value="Genomic_DNA"/>
</dbReference>
<evidence type="ECO:0000313" key="2">
    <source>
        <dbReference type="EMBL" id="OGH93285.1"/>
    </source>
</evidence>
<keyword evidence="1" id="KW-0812">Transmembrane</keyword>
<sequence length="91" mass="9936">MEPQNPQKSSGRDYQILAFKIIGSFGASIAVPVVGFVLIGQYFDKKYSLSPLFTILAFVLAAAISAKIIHKQAKSFGAEYKRLNDAGKIIK</sequence>
<comment type="caution">
    <text evidence="2">The sequence shown here is derived from an EMBL/GenBank/DDBJ whole genome shotgun (WGS) entry which is preliminary data.</text>
</comment>
<dbReference type="AlphaFoldDB" id="A0A1F6PAS3"/>
<evidence type="ECO:0000313" key="3">
    <source>
        <dbReference type="Proteomes" id="UP000176634"/>
    </source>
</evidence>
<reference evidence="2 3" key="1">
    <citation type="journal article" date="2016" name="Nat. Commun.">
        <title>Thousands of microbial genomes shed light on interconnected biogeochemical processes in an aquifer system.</title>
        <authorList>
            <person name="Anantharaman K."/>
            <person name="Brown C.T."/>
            <person name="Hug L.A."/>
            <person name="Sharon I."/>
            <person name="Castelle C.J."/>
            <person name="Probst A.J."/>
            <person name="Thomas B.C."/>
            <person name="Singh A."/>
            <person name="Wilkins M.J."/>
            <person name="Karaoz U."/>
            <person name="Brodie E.L."/>
            <person name="Williams K.H."/>
            <person name="Hubbard S.S."/>
            <person name="Banfield J.F."/>
        </authorList>
    </citation>
    <scope>NUCLEOTIDE SEQUENCE [LARGE SCALE GENOMIC DNA]</scope>
</reference>
<protein>
    <recommendedName>
        <fullName evidence="4">AtpZ/AtpI family protein</fullName>
    </recommendedName>
</protein>
<accession>A0A1F6PAS3</accession>
<dbReference type="Proteomes" id="UP000176634">
    <property type="component" value="Unassembled WGS sequence"/>
</dbReference>